<evidence type="ECO:0000256" key="11">
    <source>
        <dbReference type="ARBA" id="ARBA00023268"/>
    </source>
</evidence>
<protein>
    <recommendedName>
        <fullName evidence="14">Riboflavin biosynthesis protein RibD</fullName>
    </recommendedName>
    <domain>
        <recommendedName>
            <fullName evidence="14">Diaminohydroxyphosphoribosylaminopyrimidine deaminase</fullName>
            <shortName evidence="14">DRAP deaminase</shortName>
            <ecNumber evidence="14">3.5.4.26</ecNumber>
        </recommendedName>
        <alternativeName>
            <fullName evidence="14">Riboflavin-specific deaminase</fullName>
        </alternativeName>
    </domain>
    <domain>
        <recommendedName>
            <fullName evidence="14">5-amino-6-(5-phosphoribosylamino)uracil reductase</fullName>
            <ecNumber evidence="14">1.1.1.193</ecNumber>
        </recommendedName>
        <alternativeName>
            <fullName evidence="14">HTP reductase</fullName>
        </alternativeName>
    </domain>
</protein>
<dbReference type="Proteomes" id="UP001597451">
    <property type="component" value="Unassembled WGS sequence"/>
</dbReference>
<dbReference type="InterPro" id="IPR024072">
    <property type="entry name" value="DHFR-like_dom_sf"/>
</dbReference>
<keyword evidence="7 14" id="KW-0479">Metal-binding</keyword>
<evidence type="ECO:0000256" key="7">
    <source>
        <dbReference type="ARBA" id="ARBA00022723"/>
    </source>
</evidence>
<dbReference type="PROSITE" id="PS51747">
    <property type="entry name" value="CYT_DCMP_DEAMINASES_2"/>
    <property type="match status" value="1"/>
</dbReference>
<keyword evidence="17" id="KW-1185">Reference proteome</keyword>
<keyword evidence="9 14" id="KW-0521">NADP</keyword>
<evidence type="ECO:0000256" key="3">
    <source>
        <dbReference type="ARBA" id="ARBA00004910"/>
    </source>
</evidence>
<comment type="function">
    <text evidence="1 14">Converts 2,5-diamino-6-(ribosylamino)-4(3h)-pyrimidinone 5'-phosphate into 5-amino-6-(ribosylamino)-2,4(1h,3h)-pyrimidinedione 5'-phosphate.</text>
</comment>
<evidence type="ECO:0000256" key="1">
    <source>
        <dbReference type="ARBA" id="ARBA00002151"/>
    </source>
</evidence>
<evidence type="ECO:0000256" key="2">
    <source>
        <dbReference type="ARBA" id="ARBA00004882"/>
    </source>
</evidence>
<comment type="similarity">
    <text evidence="5 14">In the C-terminal section; belongs to the HTP reductase family.</text>
</comment>
<dbReference type="NCBIfam" id="TIGR00227">
    <property type="entry name" value="ribD_Cterm"/>
    <property type="match status" value="1"/>
</dbReference>
<evidence type="ECO:0000256" key="10">
    <source>
        <dbReference type="ARBA" id="ARBA00023002"/>
    </source>
</evidence>
<evidence type="ECO:0000256" key="8">
    <source>
        <dbReference type="ARBA" id="ARBA00022833"/>
    </source>
</evidence>
<evidence type="ECO:0000256" key="12">
    <source>
        <dbReference type="ARBA" id="ARBA00049861"/>
    </source>
</evidence>
<comment type="similarity">
    <text evidence="4 14">In the N-terminal section; belongs to the cytidine and deoxycytidylate deaminase family.</text>
</comment>
<proteinExistence type="inferred from homology"/>
<dbReference type="InterPro" id="IPR002125">
    <property type="entry name" value="CMP_dCMP_dom"/>
</dbReference>
<keyword evidence="11" id="KW-0511">Multifunctional enzyme</keyword>
<feature type="domain" description="CMP/dCMP-type deaminase" evidence="15">
    <location>
        <begin position="2"/>
        <end position="114"/>
    </location>
</feature>
<evidence type="ECO:0000256" key="9">
    <source>
        <dbReference type="ARBA" id="ARBA00022857"/>
    </source>
</evidence>
<comment type="pathway">
    <text evidence="3 14">Cofactor biosynthesis; riboflavin biosynthesis; 5-amino-6-(D-ribitylamino)uracil from GTP: step 3/4.</text>
</comment>
<dbReference type="Gene3D" id="3.40.430.10">
    <property type="entry name" value="Dihydrofolate Reductase, subunit A"/>
    <property type="match status" value="1"/>
</dbReference>
<dbReference type="InterPro" id="IPR004794">
    <property type="entry name" value="Eubact_RibD"/>
</dbReference>
<evidence type="ECO:0000313" key="16">
    <source>
        <dbReference type="EMBL" id="MFD2628655.1"/>
    </source>
</evidence>
<dbReference type="Pfam" id="PF00383">
    <property type="entry name" value="dCMP_cyt_deam_1"/>
    <property type="match status" value="1"/>
</dbReference>
<keyword evidence="8 14" id="KW-0862">Zinc</keyword>
<dbReference type="PANTHER" id="PTHR38011:SF7">
    <property type="entry name" value="2,5-DIAMINO-6-RIBOSYLAMINO-4(3H)-PYRIMIDINONE 5'-PHOSPHATE REDUCTASE"/>
    <property type="match status" value="1"/>
</dbReference>
<dbReference type="InterPro" id="IPR016192">
    <property type="entry name" value="APOBEC/CMP_deaminase_Zn-bd"/>
</dbReference>
<evidence type="ECO:0000259" key="15">
    <source>
        <dbReference type="PROSITE" id="PS51747"/>
    </source>
</evidence>
<dbReference type="PANTHER" id="PTHR38011">
    <property type="entry name" value="DIHYDROFOLATE REDUCTASE FAMILY PROTEIN (AFU_ORTHOLOGUE AFUA_8G06820)"/>
    <property type="match status" value="1"/>
</dbReference>
<comment type="catalytic activity">
    <reaction evidence="12 14">
        <text>5-amino-6-(5-phospho-D-ribitylamino)uracil + NADP(+) = 5-amino-6-(5-phospho-D-ribosylamino)uracil + NADPH + H(+)</text>
        <dbReference type="Rhea" id="RHEA:17845"/>
        <dbReference type="ChEBI" id="CHEBI:15378"/>
        <dbReference type="ChEBI" id="CHEBI:57783"/>
        <dbReference type="ChEBI" id="CHEBI:58349"/>
        <dbReference type="ChEBI" id="CHEBI:58421"/>
        <dbReference type="ChEBI" id="CHEBI:58453"/>
        <dbReference type="EC" id="1.1.1.193"/>
    </reaction>
</comment>
<name>A0ABW5PZS9_9BACI</name>
<dbReference type="PROSITE" id="PS00903">
    <property type="entry name" value="CYT_DCMP_DEAMINASES_1"/>
    <property type="match status" value="1"/>
</dbReference>
<dbReference type="PIRSF" id="PIRSF006769">
    <property type="entry name" value="RibD"/>
    <property type="match status" value="1"/>
</dbReference>
<reference evidence="17" key="1">
    <citation type="journal article" date="2019" name="Int. J. Syst. Evol. Microbiol.">
        <title>The Global Catalogue of Microorganisms (GCM) 10K type strain sequencing project: providing services to taxonomists for standard genome sequencing and annotation.</title>
        <authorList>
            <consortium name="The Broad Institute Genomics Platform"/>
            <consortium name="The Broad Institute Genome Sequencing Center for Infectious Disease"/>
            <person name="Wu L."/>
            <person name="Ma J."/>
        </authorList>
    </citation>
    <scope>NUCLEOTIDE SEQUENCE [LARGE SCALE GENOMIC DNA]</scope>
    <source>
        <strain evidence="17">TISTR 1858</strain>
    </source>
</reference>
<dbReference type="SUPFAM" id="SSF53927">
    <property type="entry name" value="Cytidine deaminase-like"/>
    <property type="match status" value="1"/>
</dbReference>
<dbReference type="InterPro" id="IPR016193">
    <property type="entry name" value="Cytidine_deaminase-like"/>
</dbReference>
<comment type="caution">
    <text evidence="16">The sequence shown here is derived from an EMBL/GenBank/DDBJ whole genome shotgun (WGS) entry which is preliminary data.</text>
</comment>
<dbReference type="CDD" id="cd01284">
    <property type="entry name" value="Riboflavin_deaminase-reductase"/>
    <property type="match status" value="1"/>
</dbReference>
<dbReference type="Gene3D" id="3.40.140.10">
    <property type="entry name" value="Cytidine Deaminase, domain 2"/>
    <property type="match status" value="1"/>
</dbReference>
<dbReference type="NCBIfam" id="TIGR00326">
    <property type="entry name" value="eubact_ribD"/>
    <property type="match status" value="1"/>
</dbReference>
<keyword evidence="10 14" id="KW-0560">Oxidoreductase</keyword>
<dbReference type="InterPro" id="IPR011549">
    <property type="entry name" value="RibD_C"/>
</dbReference>
<evidence type="ECO:0000313" key="17">
    <source>
        <dbReference type="Proteomes" id="UP001597451"/>
    </source>
</evidence>
<dbReference type="EC" id="1.1.1.193" evidence="14"/>
<dbReference type="GO" id="GO:0008703">
    <property type="term" value="F:5-amino-6-(5-phosphoribosylamino)uracil reductase activity"/>
    <property type="evidence" value="ECO:0007669"/>
    <property type="project" value="UniProtKB-EC"/>
</dbReference>
<dbReference type="InterPro" id="IPR002734">
    <property type="entry name" value="RibDG_C"/>
</dbReference>
<keyword evidence="6 14" id="KW-0686">Riboflavin biosynthesis</keyword>
<evidence type="ECO:0000256" key="13">
    <source>
        <dbReference type="ARBA" id="ARBA00049886"/>
    </source>
</evidence>
<dbReference type="RefSeq" id="WP_379561388.1">
    <property type="nucleotide sequence ID" value="NZ_CP085256.1"/>
</dbReference>
<gene>
    <name evidence="16" type="primary">ribD</name>
    <name evidence="16" type="ORF">ACFSUN_07630</name>
</gene>
<evidence type="ECO:0000256" key="14">
    <source>
        <dbReference type="PIRNR" id="PIRNR006769"/>
    </source>
</evidence>
<dbReference type="InterPro" id="IPR050765">
    <property type="entry name" value="Riboflavin_Biosynth_HTPR"/>
</dbReference>
<dbReference type="SUPFAM" id="SSF53597">
    <property type="entry name" value="Dihydrofolate reductase-like"/>
    <property type="match status" value="1"/>
</dbReference>
<dbReference type="Pfam" id="PF01872">
    <property type="entry name" value="RibD_C"/>
    <property type="match status" value="1"/>
</dbReference>
<keyword evidence="14 16" id="KW-0378">Hydrolase</keyword>
<evidence type="ECO:0000256" key="4">
    <source>
        <dbReference type="ARBA" id="ARBA00005259"/>
    </source>
</evidence>
<comment type="catalytic activity">
    <reaction evidence="13 14">
        <text>2,5-diamino-6-hydroxy-4-(5-phosphoribosylamino)-pyrimidine + H2O + H(+) = 5-amino-6-(5-phospho-D-ribosylamino)uracil + NH4(+)</text>
        <dbReference type="Rhea" id="RHEA:21868"/>
        <dbReference type="ChEBI" id="CHEBI:15377"/>
        <dbReference type="ChEBI" id="CHEBI:15378"/>
        <dbReference type="ChEBI" id="CHEBI:28938"/>
        <dbReference type="ChEBI" id="CHEBI:58453"/>
        <dbReference type="ChEBI" id="CHEBI:58614"/>
        <dbReference type="EC" id="3.5.4.26"/>
    </reaction>
</comment>
<evidence type="ECO:0000256" key="5">
    <source>
        <dbReference type="ARBA" id="ARBA00007417"/>
    </source>
</evidence>
<evidence type="ECO:0000256" key="6">
    <source>
        <dbReference type="ARBA" id="ARBA00022619"/>
    </source>
</evidence>
<dbReference type="EMBL" id="JBHUMX010000018">
    <property type="protein sequence ID" value="MFD2628655.1"/>
    <property type="molecule type" value="Genomic_DNA"/>
</dbReference>
<accession>A0ABW5PZS9</accession>
<comment type="cofactor">
    <cofactor evidence="14">
        <name>Zn(2+)</name>
        <dbReference type="ChEBI" id="CHEBI:29105"/>
    </cofactor>
    <text evidence="14">Binds 1 zinc ion.</text>
</comment>
<organism evidence="16 17">
    <name type="scientific">Oceanobacillus kapialis</name>
    <dbReference type="NCBI Taxonomy" id="481353"/>
    <lineage>
        <taxon>Bacteria</taxon>
        <taxon>Bacillati</taxon>
        <taxon>Bacillota</taxon>
        <taxon>Bacilli</taxon>
        <taxon>Bacillales</taxon>
        <taxon>Bacillaceae</taxon>
        <taxon>Oceanobacillus</taxon>
    </lineage>
</organism>
<comment type="pathway">
    <text evidence="2 14">Cofactor biosynthesis; riboflavin biosynthesis; 5-amino-6-(D-ribitylamino)uracil from GTP: step 2/4.</text>
</comment>
<dbReference type="GO" id="GO:0008835">
    <property type="term" value="F:diaminohydroxyphosphoribosylaminopyrimidine deaminase activity"/>
    <property type="evidence" value="ECO:0007669"/>
    <property type="project" value="UniProtKB-EC"/>
</dbReference>
<dbReference type="EC" id="3.5.4.26" evidence="14"/>
<sequence>MTNHSFYMELAINQAKALKGQTDPNPLVGCIIVNEGRIVGMGSHLKAGEAHAEIHALRMAGEHAKGATVYVTLEPCSHYGRTGPCAEALVEAGVSKIVVATLDPNPLVSGKGVAILEKAGIEVITGICEEASIQMNEVFNKYIATKRPFVTLKIASTLDGKVATRTLSSKWITSEEARTEVHQLRHQNMAILTGINTVVEDNPALTARIPNGRNPIRLVMDSTLRIPLDCQLVEDNQAETWVFTTSNYNKEKKDQLEAKGVRVIILKGEQIHPEGVLDYVGEKGISSLLVEAGATINASFMEYQFVDKLIVYMAPKLVGGQEAPSFLGGVGVEKMQEATNLDGLKVETIGTDLKITGYPVKKKG</sequence>